<evidence type="ECO:0000256" key="3">
    <source>
        <dbReference type="ARBA" id="ARBA00022989"/>
    </source>
</evidence>
<accession>A0A4R7ZHV3</accession>
<comment type="caution">
    <text evidence="6">The sequence shown here is derived from an EMBL/GenBank/DDBJ whole genome shotgun (WGS) entry which is preliminary data.</text>
</comment>
<keyword evidence="4 5" id="KW-0472">Membrane</keyword>
<evidence type="ECO:0000256" key="4">
    <source>
        <dbReference type="ARBA" id="ARBA00023136"/>
    </source>
</evidence>
<dbReference type="RefSeq" id="WP_134169569.1">
    <property type="nucleotide sequence ID" value="NZ_SODD01000018.1"/>
</dbReference>
<feature type="transmembrane region" description="Helical" evidence="5">
    <location>
        <begin position="168"/>
        <end position="188"/>
    </location>
</feature>
<feature type="transmembrane region" description="Helical" evidence="5">
    <location>
        <begin position="208"/>
        <end position="234"/>
    </location>
</feature>
<feature type="transmembrane region" description="Helical" evidence="5">
    <location>
        <begin position="361"/>
        <end position="381"/>
    </location>
</feature>
<keyword evidence="3 5" id="KW-1133">Transmembrane helix</keyword>
<name>A0A4R7ZHV3_9FIRM</name>
<feature type="transmembrane region" description="Helical" evidence="5">
    <location>
        <begin position="72"/>
        <end position="96"/>
    </location>
</feature>
<dbReference type="Pfam" id="PF00939">
    <property type="entry name" value="Na_sulph_symp"/>
    <property type="match status" value="1"/>
</dbReference>
<dbReference type="AlphaFoldDB" id="A0A4R7ZHV3"/>
<feature type="transmembrane region" description="Helical" evidence="5">
    <location>
        <begin position="452"/>
        <end position="475"/>
    </location>
</feature>
<feature type="transmembrane region" description="Helical" evidence="5">
    <location>
        <begin position="291"/>
        <end position="311"/>
    </location>
</feature>
<feature type="transmembrane region" description="Helical" evidence="5">
    <location>
        <begin position="126"/>
        <end position="147"/>
    </location>
</feature>
<evidence type="ECO:0000256" key="5">
    <source>
        <dbReference type="SAM" id="Phobius"/>
    </source>
</evidence>
<gene>
    <name evidence="6" type="ORF">EDD63_11820</name>
</gene>
<feature type="transmembrane region" description="Helical" evidence="5">
    <location>
        <begin position="36"/>
        <end position="65"/>
    </location>
</feature>
<organism evidence="6 7">
    <name type="scientific">Breznakia blatticola</name>
    <dbReference type="NCBI Taxonomy" id="1754012"/>
    <lineage>
        <taxon>Bacteria</taxon>
        <taxon>Bacillati</taxon>
        <taxon>Bacillota</taxon>
        <taxon>Erysipelotrichia</taxon>
        <taxon>Erysipelotrichales</taxon>
        <taxon>Erysipelotrichaceae</taxon>
        <taxon>Breznakia</taxon>
    </lineage>
</organism>
<evidence type="ECO:0000256" key="1">
    <source>
        <dbReference type="ARBA" id="ARBA00004141"/>
    </source>
</evidence>
<sequence>MKNRKLVVSILAFIGLFVSANVPLIGSLSQEANFTIGIFVCILVLWLFIGFDWPSLLCIACIGLLPSVGLKGALATSFGSSSFVFLMFTFLCTYALTQTSFIPRVSKWFLSLKLARKGAVSLSTTLFLSVLVLGCFISPSVLFFTMYPLVKNIYKMLGLKKGDAFSSMLLIGVVGSVSLASGMTPISHAFPVAALSIYETLTGHVINYVGYMMFAIPTGILIFIVMLIALNIIYKPKTIEIPELNKDELFENTSTTFSVREKIIITVFFSVVLLWVLPSMISPFFPEIGGQLSKLGTALPPMFGTVILCVVRIDDKPLLNLQQGMANGISWNTLFMSASANCLAVALVNDNIGIPVFLRESVLPDLSVVSPLIIVAIFVIWGSIQSNFTAHLLTAQLTTSVAIQMLSTNNSVHLSAIVAITAFASSLGFTFPSSMPYVAEAHGSGWVIKKDLLRLGVFVCIVAVLVTITVAYPLALHVIV</sequence>
<dbReference type="PANTHER" id="PTHR10283">
    <property type="entry name" value="SOLUTE CARRIER FAMILY 13 MEMBER"/>
    <property type="match status" value="1"/>
</dbReference>
<evidence type="ECO:0000256" key="2">
    <source>
        <dbReference type="ARBA" id="ARBA00022692"/>
    </source>
</evidence>
<dbReference type="GO" id="GO:0022857">
    <property type="term" value="F:transmembrane transporter activity"/>
    <property type="evidence" value="ECO:0007669"/>
    <property type="project" value="InterPro"/>
</dbReference>
<reference evidence="6 7" key="1">
    <citation type="submission" date="2019-03" db="EMBL/GenBank/DDBJ databases">
        <title>Genomic Encyclopedia of Type Strains, Phase IV (KMG-IV): sequencing the most valuable type-strain genomes for metagenomic binning, comparative biology and taxonomic classification.</title>
        <authorList>
            <person name="Goeker M."/>
        </authorList>
    </citation>
    <scope>NUCLEOTIDE SEQUENCE [LARGE SCALE GENOMIC DNA]</scope>
    <source>
        <strain evidence="6 7">DSM 28867</strain>
    </source>
</reference>
<dbReference type="InterPro" id="IPR001898">
    <property type="entry name" value="SLC13A/DASS"/>
</dbReference>
<dbReference type="GO" id="GO:0005886">
    <property type="term" value="C:plasma membrane"/>
    <property type="evidence" value="ECO:0007669"/>
    <property type="project" value="TreeGrafter"/>
</dbReference>
<keyword evidence="7" id="KW-1185">Reference proteome</keyword>
<evidence type="ECO:0000313" key="7">
    <source>
        <dbReference type="Proteomes" id="UP000294743"/>
    </source>
</evidence>
<comment type="subcellular location">
    <subcellularLocation>
        <location evidence="1">Membrane</location>
        <topology evidence="1">Multi-pass membrane protein</topology>
    </subcellularLocation>
</comment>
<feature type="transmembrane region" description="Helical" evidence="5">
    <location>
        <begin position="331"/>
        <end position="349"/>
    </location>
</feature>
<feature type="transmembrane region" description="Helical" evidence="5">
    <location>
        <begin position="263"/>
        <end position="285"/>
    </location>
</feature>
<feature type="transmembrane region" description="Helical" evidence="5">
    <location>
        <begin position="412"/>
        <end position="431"/>
    </location>
</feature>
<dbReference type="EMBL" id="SODD01000018">
    <property type="protein sequence ID" value="TDW16952.1"/>
    <property type="molecule type" value="Genomic_DNA"/>
</dbReference>
<dbReference type="OrthoDB" id="84615at2"/>
<evidence type="ECO:0000313" key="6">
    <source>
        <dbReference type="EMBL" id="TDW16952.1"/>
    </source>
</evidence>
<dbReference type="Proteomes" id="UP000294743">
    <property type="component" value="Unassembled WGS sequence"/>
</dbReference>
<protein>
    <submittedName>
        <fullName evidence="6">Sodium-dependent dicarboxylate transporter 2/3/5</fullName>
    </submittedName>
</protein>
<keyword evidence="2 5" id="KW-0812">Transmembrane</keyword>
<proteinExistence type="predicted"/>